<evidence type="ECO:0000259" key="22">
    <source>
        <dbReference type="Pfam" id="PF02875"/>
    </source>
</evidence>
<evidence type="ECO:0000256" key="7">
    <source>
        <dbReference type="ARBA" id="ARBA00019357"/>
    </source>
</evidence>
<comment type="catalytic activity">
    <reaction evidence="17">
        <text>(6S)-5,6,7,8-tetrahydrofolyl-(gamma-L-Glu)(n) + L-glutamate + ATP = (6S)-5,6,7,8-tetrahydrofolyl-(gamma-L-Glu)(n+1) + ADP + phosphate + H(+)</text>
        <dbReference type="Rhea" id="RHEA:10580"/>
        <dbReference type="Rhea" id="RHEA-COMP:14738"/>
        <dbReference type="Rhea" id="RHEA-COMP:14740"/>
        <dbReference type="ChEBI" id="CHEBI:15378"/>
        <dbReference type="ChEBI" id="CHEBI:29985"/>
        <dbReference type="ChEBI" id="CHEBI:30616"/>
        <dbReference type="ChEBI" id="CHEBI:43474"/>
        <dbReference type="ChEBI" id="CHEBI:141005"/>
        <dbReference type="ChEBI" id="CHEBI:456216"/>
        <dbReference type="EC" id="6.3.2.17"/>
    </reaction>
</comment>
<dbReference type="InterPro" id="IPR036565">
    <property type="entry name" value="Mur-like_cat_sf"/>
</dbReference>
<proteinExistence type="inferred from homology"/>
<dbReference type="GO" id="GO:0005737">
    <property type="term" value="C:cytoplasm"/>
    <property type="evidence" value="ECO:0007669"/>
    <property type="project" value="TreeGrafter"/>
</dbReference>
<evidence type="ECO:0000256" key="11">
    <source>
        <dbReference type="ARBA" id="ARBA00022840"/>
    </source>
</evidence>
<evidence type="ECO:0000256" key="18">
    <source>
        <dbReference type="ARBA" id="ARBA00047808"/>
    </source>
</evidence>
<dbReference type="Gene3D" id="3.90.190.20">
    <property type="entry name" value="Mur ligase, C-terminal domain"/>
    <property type="match status" value="1"/>
</dbReference>
<comment type="catalytic activity">
    <reaction evidence="18">
        <text>10-formyltetrahydrofolyl-(gamma-L-Glu)(n) + L-glutamate + ATP = 10-formyltetrahydrofolyl-(gamma-L-Glu)(n+1) + ADP + phosphate + H(+)</text>
        <dbReference type="Rhea" id="RHEA:51904"/>
        <dbReference type="Rhea" id="RHEA-COMP:13088"/>
        <dbReference type="Rhea" id="RHEA-COMP:14300"/>
        <dbReference type="ChEBI" id="CHEBI:15378"/>
        <dbReference type="ChEBI" id="CHEBI:29985"/>
        <dbReference type="ChEBI" id="CHEBI:30616"/>
        <dbReference type="ChEBI" id="CHEBI:43474"/>
        <dbReference type="ChEBI" id="CHEBI:134413"/>
        <dbReference type="ChEBI" id="CHEBI:456216"/>
        <dbReference type="EC" id="6.3.2.17"/>
    </reaction>
</comment>
<evidence type="ECO:0000256" key="13">
    <source>
        <dbReference type="ARBA" id="ARBA00022909"/>
    </source>
</evidence>
<sequence>MIKDLFVRFPSYQKSGAEAYKPGIANMEFFDQLVGHPHRKYPSVHVAGTNGKGSVCSMLASVLAAAGLRVGLYTSPHIIDFRERMRIVDGRDSPSSPDLYHISKREVWDFMKRWGETFDHLDLSFFEITTSMAFSWFASREADIAVIETGLGGRLDSTNIISPVLSVITNIGLDHCDMLGSTLPEIAFEKAGIIKRGVPAVIGESNPETDPVFERKVLYSNLSSTEFGGDRGRIMSLLAFADKYEPGLWGRHEEILAGMDLRGEYQVRNLRTALAALDVLGKAVPAVACAGTDDIISALENTAVRTGFRGRWETLSENPRIICDIGHNAHGLKYNFRQLERMLAAGECGRLVIVYGTVADKDFSSVFPLMPDNAVYVFTNASGRRACPSDEVMRGFLAYRASAGKPEVEAYSVPAVSDAVALAMKLQKGGLLYIGGSTYVVSEAVAFLERNALMNDAGAASC</sequence>
<comment type="function">
    <text evidence="1">Functions in two distinct reactions of the de novo folate biosynthetic pathway. Catalyzes the addition of a glutamate residue to dihydropteroate (7,8-dihydropteroate or H2Pte) to form dihydrofolate (7,8-dihydrofolate monoglutamate or H2Pte-Glu). Also catalyzes successive additions of L-glutamate to tetrahydrofolate or 10-formyltetrahydrofolate or 5,10-methylenetetrahydrofolate, leading to folylpolyglutamate derivatives.</text>
</comment>
<evidence type="ECO:0000256" key="17">
    <source>
        <dbReference type="ARBA" id="ARBA00047493"/>
    </source>
</evidence>
<evidence type="ECO:0000256" key="10">
    <source>
        <dbReference type="ARBA" id="ARBA00022741"/>
    </source>
</evidence>
<dbReference type="GO" id="GO:0008841">
    <property type="term" value="F:dihydrofolate synthase activity"/>
    <property type="evidence" value="ECO:0007669"/>
    <property type="project" value="UniProtKB-EC"/>
</dbReference>
<evidence type="ECO:0000256" key="9">
    <source>
        <dbReference type="ARBA" id="ARBA00022723"/>
    </source>
</evidence>
<accession>A0A940DNF1</accession>
<feature type="domain" description="Mur ligase C-terminal" evidence="22">
    <location>
        <begin position="310"/>
        <end position="437"/>
    </location>
</feature>
<reference evidence="24" key="1">
    <citation type="submission" date="2020-10" db="EMBL/GenBank/DDBJ databases">
        <authorList>
            <person name="Gilroy R."/>
        </authorList>
    </citation>
    <scope>NUCLEOTIDE SEQUENCE</scope>
    <source>
        <strain evidence="24">F1-3629</strain>
    </source>
</reference>
<keyword evidence="12" id="KW-0460">Magnesium</keyword>
<dbReference type="GO" id="GO:0046872">
    <property type="term" value="F:metal ion binding"/>
    <property type="evidence" value="ECO:0007669"/>
    <property type="project" value="UniProtKB-KW"/>
</dbReference>
<evidence type="ECO:0000256" key="3">
    <source>
        <dbReference type="ARBA" id="ARBA00005150"/>
    </source>
</evidence>
<dbReference type="EC" id="6.3.2.17" evidence="6"/>
<evidence type="ECO:0000256" key="21">
    <source>
        <dbReference type="PIRNR" id="PIRNR001563"/>
    </source>
</evidence>
<dbReference type="AlphaFoldDB" id="A0A940DNF1"/>
<reference evidence="24" key="2">
    <citation type="journal article" date="2021" name="PeerJ">
        <title>Extensive microbial diversity within the chicken gut microbiome revealed by metagenomics and culture.</title>
        <authorList>
            <person name="Gilroy R."/>
            <person name="Ravi A."/>
            <person name="Getino M."/>
            <person name="Pursley I."/>
            <person name="Horton D.L."/>
            <person name="Alikhan N.F."/>
            <person name="Baker D."/>
            <person name="Gharbi K."/>
            <person name="Hall N."/>
            <person name="Watson M."/>
            <person name="Adriaenssens E.M."/>
            <person name="Foster-Nyarko E."/>
            <person name="Jarju S."/>
            <person name="Secka A."/>
            <person name="Antonio M."/>
            <person name="Oren A."/>
            <person name="Chaudhuri R.R."/>
            <person name="La Ragione R."/>
            <person name="Hildebrand F."/>
            <person name="Pallen M.J."/>
        </authorList>
    </citation>
    <scope>NUCLEOTIDE SEQUENCE</scope>
    <source>
        <strain evidence="24">F1-3629</strain>
    </source>
</reference>
<dbReference type="SUPFAM" id="SSF53623">
    <property type="entry name" value="MurD-like peptide ligases, catalytic domain"/>
    <property type="match status" value="1"/>
</dbReference>
<keyword evidence="10 21" id="KW-0547">Nucleotide-binding</keyword>
<evidence type="ECO:0000256" key="19">
    <source>
        <dbReference type="ARBA" id="ARBA00049035"/>
    </source>
</evidence>
<gene>
    <name evidence="24" type="ORF">IAC07_04865</name>
</gene>
<dbReference type="PIRSF" id="PIRSF001563">
    <property type="entry name" value="Folylpolyglu_synth"/>
    <property type="match status" value="1"/>
</dbReference>
<dbReference type="InterPro" id="IPR036615">
    <property type="entry name" value="Mur_ligase_C_dom_sf"/>
</dbReference>
<comment type="pathway">
    <text evidence="2">Cofactor biosynthesis; tetrahydrofolate biosynthesis; 7,8-dihydrofolate from 2-amino-4-hydroxy-6-hydroxymethyl-7,8-dihydropteridine diphosphate and 4-aminobenzoate: step 2/2.</text>
</comment>
<dbReference type="Gene3D" id="3.40.1190.10">
    <property type="entry name" value="Mur-like, catalytic domain"/>
    <property type="match status" value="1"/>
</dbReference>
<comment type="catalytic activity">
    <reaction evidence="20">
        <text>7,8-dihydropteroate + L-glutamate + ATP = 7,8-dihydrofolate + ADP + phosphate + H(+)</text>
        <dbReference type="Rhea" id="RHEA:23584"/>
        <dbReference type="ChEBI" id="CHEBI:15378"/>
        <dbReference type="ChEBI" id="CHEBI:17839"/>
        <dbReference type="ChEBI" id="CHEBI:29985"/>
        <dbReference type="ChEBI" id="CHEBI:30616"/>
        <dbReference type="ChEBI" id="CHEBI:43474"/>
        <dbReference type="ChEBI" id="CHEBI:57451"/>
        <dbReference type="ChEBI" id="CHEBI:456216"/>
        <dbReference type="EC" id="6.3.2.12"/>
    </reaction>
</comment>
<dbReference type="PANTHER" id="PTHR11136">
    <property type="entry name" value="FOLYLPOLYGLUTAMATE SYNTHASE-RELATED"/>
    <property type="match status" value="1"/>
</dbReference>
<dbReference type="Pfam" id="PF08245">
    <property type="entry name" value="Mur_ligase_M"/>
    <property type="match status" value="1"/>
</dbReference>
<keyword evidence="9" id="KW-0479">Metal-binding</keyword>
<evidence type="ECO:0000259" key="23">
    <source>
        <dbReference type="Pfam" id="PF08245"/>
    </source>
</evidence>
<dbReference type="GO" id="GO:0005524">
    <property type="term" value="F:ATP binding"/>
    <property type="evidence" value="ECO:0007669"/>
    <property type="project" value="UniProtKB-KW"/>
</dbReference>
<evidence type="ECO:0000256" key="4">
    <source>
        <dbReference type="ARBA" id="ARBA00008276"/>
    </source>
</evidence>
<dbReference type="InterPro" id="IPR018109">
    <property type="entry name" value="Folylpolyglutamate_synth_CS"/>
</dbReference>
<evidence type="ECO:0000256" key="15">
    <source>
        <dbReference type="ARBA" id="ARBA00030592"/>
    </source>
</evidence>
<dbReference type="InterPro" id="IPR013221">
    <property type="entry name" value="Mur_ligase_cen"/>
</dbReference>
<comment type="similarity">
    <text evidence="4 21">Belongs to the folylpolyglutamate synthase family.</text>
</comment>
<evidence type="ECO:0000256" key="20">
    <source>
        <dbReference type="ARBA" id="ARBA00049161"/>
    </source>
</evidence>
<dbReference type="InterPro" id="IPR004101">
    <property type="entry name" value="Mur_ligase_C"/>
</dbReference>
<keyword evidence="13" id="KW-0289">Folate biosynthesis</keyword>
<dbReference type="NCBIfam" id="TIGR01499">
    <property type="entry name" value="folC"/>
    <property type="match status" value="1"/>
</dbReference>
<evidence type="ECO:0000313" key="24">
    <source>
        <dbReference type="EMBL" id="MBO8454039.1"/>
    </source>
</evidence>
<protein>
    <recommendedName>
        <fullName evidence="7">Dihydrofolate synthase/folylpolyglutamate synthase</fullName>
        <ecNumber evidence="5">6.3.2.12</ecNumber>
        <ecNumber evidence="6">6.3.2.17</ecNumber>
    </recommendedName>
    <alternativeName>
        <fullName evidence="16">Folylpoly-gamma-glutamate synthetase-dihydrofolate synthetase</fullName>
    </alternativeName>
    <alternativeName>
        <fullName evidence="14">Folylpolyglutamate synthetase</fullName>
    </alternativeName>
    <alternativeName>
        <fullName evidence="15">Tetrahydrofolylpolyglutamate synthase</fullName>
    </alternativeName>
</protein>
<evidence type="ECO:0000256" key="14">
    <source>
        <dbReference type="ARBA" id="ARBA00030048"/>
    </source>
</evidence>
<evidence type="ECO:0000256" key="16">
    <source>
        <dbReference type="ARBA" id="ARBA00032510"/>
    </source>
</evidence>
<dbReference type="GO" id="GO:0046656">
    <property type="term" value="P:folic acid biosynthetic process"/>
    <property type="evidence" value="ECO:0007669"/>
    <property type="project" value="UniProtKB-KW"/>
</dbReference>
<keyword evidence="11 21" id="KW-0067">ATP-binding</keyword>
<evidence type="ECO:0000256" key="5">
    <source>
        <dbReference type="ARBA" id="ARBA00013023"/>
    </source>
</evidence>
<evidence type="ECO:0000313" key="25">
    <source>
        <dbReference type="Proteomes" id="UP000771749"/>
    </source>
</evidence>
<dbReference type="PROSITE" id="PS01011">
    <property type="entry name" value="FOLYLPOLYGLU_SYNT_1"/>
    <property type="match status" value="1"/>
</dbReference>
<dbReference type="SUPFAM" id="SSF53244">
    <property type="entry name" value="MurD-like peptide ligases, peptide-binding domain"/>
    <property type="match status" value="1"/>
</dbReference>
<evidence type="ECO:0000256" key="1">
    <source>
        <dbReference type="ARBA" id="ARBA00002714"/>
    </source>
</evidence>
<dbReference type="Pfam" id="PF02875">
    <property type="entry name" value="Mur_ligase_C"/>
    <property type="match status" value="1"/>
</dbReference>
<dbReference type="InterPro" id="IPR001645">
    <property type="entry name" value="Folylpolyglutamate_synth"/>
</dbReference>
<dbReference type="GO" id="GO:0004326">
    <property type="term" value="F:tetrahydrofolylpolyglutamate synthase activity"/>
    <property type="evidence" value="ECO:0007669"/>
    <property type="project" value="UniProtKB-EC"/>
</dbReference>
<organism evidence="24 25">
    <name type="scientific">Candidatus Cryptobacteroides gallistercoris</name>
    <dbReference type="NCBI Taxonomy" id="2840765"/>
    <lineage>
        <taxon>Bacteria</taxon>
        <taxon>Pseudomonadati</taxon>
        <taxon>Bacteroidota</taxon>
        <taxon>Bacteroidia</taxon>
        <taxon>Bacteroidales</taxon>
        <taxon>Candidatus Cryptobacteroides</taxon>
    </lineage>
</organism>
<evidence type="ECO:0000256" key="8">
    <source>
        <dbReference type="ARBA" id="ARBA00022598"/>
    </source>
</evidence>
<evidence type="ECO:0000256" key="6">
    <source>
        <dbReference type="ARBA" id="ARBA00013025"/>
    </source>
</evidence>
<comment type="caution">
    <text evidence="24">The sequence shown here is derived from an EMBL/GenBank/DDBJ whole genome shotgun (WGS) entry which is preliminary data.</text>
</comment>
<dbReference type="PANTHER" id="PTHR11136:SF0">
    <property type="entry name" value="DIHYDROFOLATE SYNTHETASE-RELATED"/>
    <property type="match status" value="1"/>
</dbReference>
<comment type="catalytic activity">
    <reaction evidence="19">
        <text>(6R)-5,10-methylenetetrahydrofolyl-(gamma-L-Glu)(n) + L-glutamate + ATP = (6R)-5,10-methylenetetrahydrofolyl-(gamma-L-Glu)(n+1) + ADP + phosphate + H(+)</text>
        <dbReference type="Rhea" id="RHEA:51912"/>
        <dbReference type="Rhea" id="RHEA-COMP:13257"/>
        <dbReference type="Rhea" id="RHEA-COMP:13258"/>
        <dbReference type="ChEBI" id="CHEBI:15378"/>
        <dbReference type="ChEBI" id="CHEBI:29985"/>
        <dbReference type="ChEBI" id="CHEBI:30616"/>
        <dbReference type="ChEBI" id="CHEBI:43474"/>
        <dbReference type="ChEBI" id="CHEBI:136572"/>
        <dbReference type="ChEBI" id="CHEBI:456216"/>
        <dbReference type="EC" id="6.3.2.17"/>
    </reaction>
</comment>
<comment type="pathway">
    <text evidence="3">Cofactor biosynthesis; tetrahydrofolylpolyglutamate biosynthesis.</text>
</comment>
<name>A0A940DNF1_9BACT</name>
<dbReference type="PROSITE" id="PS01012">
    <property type="entry name" value="FOLYLPOLYGLU_SYNT_2"/>
    <property type="match status" value="1"/>
</dbReference>
<evidence type="ECO:0000256" key="12">
    <source>
        <dbReference type="ARBA" id="ARBA00022842"/>
    </source>
</evidence>
<evidence type="ECO:0000256" key="2">
    <source>
        <dbReference type="ARBA" id="ARBA00004799"/>
    </source>
</evidence>
<feature type="domain" description="Mur ligase central" evidence="23">
    <location>
        <begin position="128"/>
        <end position="276"/>
    </location>
</feature>
<dbReference type="EMBL" id="JADIMJ010000072">
    <property type="protein sequence ID" value="MBO8454039.1"/>
    <property type="molecule type" value="Genomic_DNA"/>
</dbReference>
<keyword evidence="8 21" id="KW-0436">Ligase</keyword>
<dbReference type="Proteomes" id="UP000771749">
    <property type="component" value="Unassembled WGS sequence"/>
</dbReference>
<dbReference type="EC" id="6.3.2.12" evidence="5"/>